<evidence type="ECO:0000256" key="11">
    <source>
        <dbReference type="ARBA" id="ARBA00034617"/>
    </source>
</evidence>
<dbReference type="Pfam" id="PF16124">
    <property type="entry name" value="RecQ_Zn_bind"/>
    <property type="match status" value="1"/>
</dbReference>
<evidence type="ECO:0000313" key="17">
    <source>
        <dbReference type="EMBL" id="KAF7992766.1"/>
    </source>
</evidence>
<dbReference type="PANTHER" id="PTHR13710">
    <property type="entry name" value="DNA HELICASE RECQ FAMILY MEMBER"/>
    <property type="match status" value="1"/>
</dbReference>
<dbReference type="Pfam" id="PF00270">
    <property type="entry name" value="DEAD"/>
    <property type="match status" value="1"/>
</dbReference>
<dbReference type="Gene3D" id="6.10.250.2460">
    <property type="match status" value="1"/>
</dbReference>
<feature type="compositionally biased region" description="Basic and acidic residues" evidence="14">
    <location>
        <begin position="845"/>
        <end position="859"/>
    </location>
</feature>
<dbReference type="GO" id="GO:0005694">
    <property type="term" value="C:chromosome"/>
    <property type="evidence" value="ECO:0007669"/>
    <property type="project" value="TreeGrafter"/>
</dbReference>
<evidence type="ECO:0000256" key="1">
    <source>
        <dbReference type="ARBA" id="ARBA00004123"/>
    </source>
</evidence>
<evidence type="ECO:0000256" key="6">
    <source>
        <dbReference type="ARBA" id="ARBA00022806"/>
    </source>
</evidence>
<dbReference type="EMBL" id="JACMRX010000003">
    <property type="protein sequence ID" value="KAF7992766.1"/>
    <property type="molecule type" value="Genomic_DNA"/>
</dbReference>
<evidence type="ECO:0000256" key="8">
    <source>
        <dbReference type="ARBA" id="ARBA00023125"/>
    </source>
</evidence>
<evidence type="ECO:0000256" key="2">
    <source>
        <dbReference type="ARBA" id="ARBA00005446"/>
    </source>
</evidence>
<dbReference type="InterPro" id="IPR001650">
    <property type="entry name" value="Helicase_C-like"/>
</dbReference>
<dbReference type="PROSITE" id="PS51194">
    <property type="entry name" value="HELICASE_CTER"/>
    <property type="match status" value="1"/>
</dbReference>
<dbReference type="InterPro" id="IPR032284">
    <property type="entry name" value="RecQ_Zn-bd"/>
</dbReference>
<dbReference type="SMART" id="SM00487">
    <property type="entry name" value="DEXDc"/>
    <property type="match status" value="1"/>
</dbReference>
<evidence type="ECO:0000256" key="9">
    <source>
        <dbReference type="ARBA" id="ARBA00023235"/>
    </source>
</evidence>
<dbReference type="OrthoDB" id="10261556at2759"/>
<keyword evidence="8" id="KW-0238">DNA-binding</keyword>
<dbReference type="NCBIfam" id="TIGR00614">
    <property type="entry name" value="recQ_fam"/>
    <property type="match status" value="1"/>
</dbReference>
<keyword evidence="6 13" id="KW-0347">Helicase</keyword>
<feature type="region of interest" description="Disordered" evidence="14">
    <location>
        <begin position="753"/>
        <end position="785"/>
    </location>
</feature>
<dbReference type="SUPFAM" id="SSF52540">
    <property type="entry name" value="P-loop containing nucleoside triphosphate hydrolases"/>
    <property type="match status" value="1"/>
</dbReference>
<comment type="subcellular location">
    <subcellularLocation>
        <location evidence="1 13">Nucleus</location>
    </subcellularLocation>
</comment>
<keyword evidence="3" id="KW-0479">Metal-binding</keyword>
<comment type="catalytic activity">
    <reaction evidence="12 13">
        <text>ATP + H2O = ADP + phosphate + H(+)</text>
        <dbReference type="Rhea" id="RHEA:13065"/>
        <dbReference type="ChEBI" id="CHEBI:15377"/>
        <dbReference type="ChEBI" id="CHEBI:15378"/>
        <dbReference type="ChEBI" id="CHEBI:30616"/>
        <dbReference type="ChEBI" id="CHEBI:43474"/>
        <dbReference type="ChEBI" id="CHEBI:456216"/>
    </reaction>
</comment>
<protein>
    <recommendedName>
        <fullName evidence="13">ATP-dependent DNA helicase</fullName>
        <ecNumber evidence="13">5.6.2.4</ecNumber>
    </recommendedName>
</protein>
<dbReference type="GO" id="GO:0005737">
    <property type="term" value="C:cytoplasm"/>
    <property type="evidence" value="ECO:0007669"/>
    <property type="project" value="TreeGrafter"/>
</dbReference>
<dbReference type="SMART" id="SM00490">
    <property type="entry name" value="HELICc"/>
    <property type="match status" value="1"/>
</dbReference>
<dbReference type="PROSITE" id="PS51192">
    <property type="entry name" value="HELICASE_ATP_BIND_1"/>
    <property type="match status" value="1"/>
</dbReference>
<organism evidence="17 18">
    <name type="scientific">Aphidius gifuensis</name>
    <name type="common">Parasitoid wasp</name>
    <dbReference type="NCBI Taxonomy" id="684658"/>
    <lineage>
        <taxon>Eukaryota</taxon>
        <taxon>Metazoa</taxon>
        <taxon>Ecdysozoa</taxon>
        <taxon>Arthropoda</taxon>
        <taxon>Hexapoda</taxon>
        <taxon>Insecta</taxon>
        <taxon>Pterygota</taxon>
        <taxon>Neoptera</taxon>
        <taxon>Endopterygota</taxon>
        <taxon>Hymenoptera</taxon>
        <taxon>Apocrita</taxon>
        <taxon>Ichneumonoidea</taxon>
        <taxon>Braconidae</taxon>
        <taxon>Aphidiinae</taxon>
        <taxon>Aphidius</taxon>
    </lineage>
</organism>
<feature type="domain" description="Helicase ATP-binding" evidence="15">
    <location>
        <begin position="25"/>
        <end position="200"/>
    </location>
</feature>
<keyword evidence="9" id="KW-0413">Isomerase</keyword>
<dbReference type="EC" id="5.6.2.4" evidence="13"/>
<dbReference type="GO" id="GO:0009378">
    <property type="term" value="F:four-way junction helicase activity"/>
    <property type="evidence" value="ECO:0007669"/>
    <property type="project" value="TreeGrafter"/>
</dbReference>
<proteinExistence type="inferred from homology"/>
<feature type="compositionally biased region" description="Polar residues" evidence="14">
    <location>
        <begin position="753"/>
        <end position="767"/>
    </location>
</feature>
<feature type="compositionally biased region" description="Acidic residues" evidence="14">
    <location>
        <begin position="607"/>
        <end position="619"/>
    </location>
</feature>
<evidence type="ECO:0000313" key="18">
    <source>
        <dbReference type="Proteomes" id="UP000639338"/>
    </source>
</evidence>
<dbReference type="GO" id="GO:0016787">
    <property type="term" value="F:hydrolase activity"/>
    <property type="evidence" value="ECO:0007669"/>
    <property type="project" value="UniProtKB-KW"/>
</dbReference>
<evidence type="ECO:0000256" key="5">
    <source>
        <dbReference type="ARBA" id="ARBA00022801"/>
    </source>
</evidence>
<evidence type="ECO:0000259" key="16">
    <source>
        <dbReference type="PROSITE" id="PS51194"/>
    </source>
</evidence>
<dbReference type="GO" id="GO:0000724">
    <property type="term" value="P:double-strand break repair via homologous recombination"/>
    <property type="evidence" value="ECO:0007669"/>
    <property type="project" value="TreeGrafter"/>
</dbReference>
<dbReference type="Proteomes" id="UP000639338">
    <property type="component" value="Unassembled WGS sequence"/>
</dbReference>
<feature type="region of interest" description="Disordered" evidence="14">
    <location>
        <begin position="845"/>
        <end position="870"/>
    </location>
</feature>
<dbReference type="InterPro" id="IPR027417">
    <property type="entry name" value="P-loop_NTPase"/>
</dbReference>
<feature type="region of interest" description="Disordered" evidence="14">
    <location>
        <begin position="601"/>
        <end position="621"/>
    </location>
</feature>
<name>A0A834XV81_APHGI</name>
<keyword evidence="10 13" id="KW-0539">Nucleus</keyword>
<dbReference type="Pfam" id="PF00271">
    <property type="entry name" value="Helicase_C"/>
    <property type="match status" value="1"/>
</dbReference>
<dbReference type="PANTHER" id="PTHR13710:SF152">
    <property type="entry name" value="ATP-DEPENDENT DNA HELICASE Q5"/>
    <property type="match status" value="1"/>
</dbReference>
<keyword evidence="4 13" id="KW-0547">Nucleotide-binding</keyword>
<keyword evidence="7 13" id="KW-0067">ATP-binding</keyword>
<comment type="similarity">
    <text evidence="2 13">Belongs to the helicase family. RecQ subfamily.</text>
</comment>
<comment type="caution">
    <text evidence="17">The sequence shown here is derived from an EMBL/GenBank/DDBJ whole genome shotgun (WGS) entry which is preliminary data.</text>
</comment>
<gene>
    <name evidence="17" type="ORF">HCN44_005110</name>
</gene>
<evidence type="ECO:0000259" key="15">
    <source>
        <dbReference type="PROSITE" id="PS51192"/>
    </source>
</evidence>
<dbReference type="GO" id="GO:0005634">
    <property type="term" value="C:nucleus"/>
    <property type="evidence" value="ECO:0007669"/>
    <property type="project" value="UniProtKB-SubCell"/>
</dbReference>
<evidence type="ECO:0000256" key="4">
    <source>
        <dbReference type="ARBA" id="ARBA00022741"/>
    </source>
</evidence>
<dbReference type="FunFam" id="3.40.50.300:FF:000444">
    <property type="entry name" value="ATP-dependent DNA helicase"/>
    <property type="match status" value="1"/>
</dbReference>
<reference evidence="17 18" key="1">
    <citation type="submission" date="2020-08" db="EMBL/GenBank/DDBJ databases">
        <title>Aphidius gifuensis genome sequencing and assembly.</title>
        <authorList>
            <person name="Du Z."/>
        </authorList>
    </citation>
    <scope>NUCLEOTIDE SEQUENCE [LARGE SCALE GENOMIC DNA]</scope>
    <source>
        <strain evidence="17">YNYX2018</strain>
        <tissue evidence="17">Adults</tissue>
    </source>
</reference>
<evidence type="ECO:0000256" key="10">
    <source>
        <dbReference type="ARBA" id="ARBA00023242"/>
    </source>
</evidence>
<dbReference type="GO" id="GO:0043138">
    <property type="term" value="F:3'-5' DNA helicase activity"/>
    <property type="evidence" value="ECO:0007669"/>
    <property type="project" value="UniProtKB-EC"/>
</dbReference>
<evidence type="ECO:0000256" key="13">
    <source>
        <dbReference type="RuleBase" id="RU364117"/>
    </source>
</evidence>
<dbReference type="PROSITE" id="PS00690">
    <property type="entry name" value="DEAH_ATP_HELICASE"/>
    <property type="match status" value="1"/>
</dbReference>
<dbReference type="CDD" id="cd17920">
    <property type="entry name" value="DEXHc_RecQ"/>
    <property type="match status" value="1"/>
</dbReference>
<evidence type="ECO:0000256" key="14">
    <source>
        <dbReference type="SAM" id="MobiDB-lite"/>
    </source>
</evidence>
<accession>A0A834XV81</accession>
<dbReference type="AlphaFoldDB" id="A0A834XV81"/>
<dbReference type="GO" id="GO:0046872">
    <property type="term" value="F:metal ion binding"/>
    <property type="evidence" value="ECO:0007669"/>
    <property type="project" value="UniProtKB-KW"/>
</dbReference>
<keyword evidence="5 13" id="KW-0378">Hydrolase</keyword>
<dbReference type="InterPro" id="IPR004589">
    <property type="entry name" value="DNA_helicase_ATP-dep_RecQ"/>
</dbReference>
<dbReference type="InterPro" id="IPR011545">
    <property type="entry name" value="DEAD/DEAH_box_helicase_dom"/>
</dbReference>
<dbReference type="GO" id="GO:0005524">
    <property type="term" value="F:ATP binding"/>
    <property type="evidence" value="ECO:0007669"/>
    <property type="project" value="UniProtKB-KW"/>
</dbReference>
<evidence type="ECO:0000256" key="7">
    <source>
        <dbReference type="ARBA" id="ARBA00022840"/>
    </source>
</evidence>
<dbReference type="GO" id="GO:0003677">
    <property type="term" value="F:DNA binding"/>
    <property type="evidence" value="ECO:0007669"/>
    <property type="project" value="UniProtKB-KW"/>
</dbReference>
<dbReference type="Gene3D" id="3.40.50.300">
    <property type="entry name" value="P-loop containing nucleotide triphosphate hydrolases"/>
    <property type="match status" value="2"/>
</dbReference>
<feature type="domain" description="Helicase C-terminal" evidence="16">
    <location>
        <begin position="224"/>
        <end position="368"/>
    </location>
</feature>
<evidence type="ECO:0000256" key="3">
    <source>
        <dbReference type="ARBA" id="ARBA00022723"/>
    </source>
</evidence>
<evidence type="ECO:0000256" key="12">
    <source>
        <dbReference type="ARBA" id="ARBA00049360"/>
    </source>
</evidence>
<comment type="catalytic activity">
    <reaction evidence="11 13">
        <text>Couples ATP hydrolysis with the unwinding of duplex DNA by translocating in the 3'-5' direction.</text>
        <dbReference type="EC" id="5.6.2.4"/>
    </reaction>
</comment>
<dbReference type="InterPro" id="IPR014001">
    <property type="entry name" value="Helicase_ATP-bd"/>
</dbReference>
<dbReference type="InterPro" id="IPR002464">
    <property type="entry name" value="DNA/RNA_helicase_DEAH_CS"/>
</dbReference>
<sequence length="962" mass="109651">MLKTALKKTFGFDDFKNDIQAKAIDAIYAGKNDVYVCMPTGGGKSLCFQFPAVLKENAVALVISPLLALVKNQVDYLNSKKIKAHTLNGKTSVGQKTEIINDITSKKPTTKLIYVTPEMCAQNHFHEVLRKMNKLKTISYIVIDEAHCLSQWGHDFRPSYRKLGELRTVIPGVPVVALTATAAKEVVQDIFKSLRMEKPQIFSSPVFRDNLFYDVWFVDSIAKPLEHLKNFILESLSSTDTKNNCGIIYCRKKETTEFLAQQLTDAGIPTLAYHSGLKASERISVQDQWTSGTTPVIAATVRFVAHWTVPQSIAAYYQESGRSGRDGKPGFCRIYFSSEEFRAISFLTKELDPNQPAEIAKLKYKNFEKMVNFCLETKCRHGEFSKYFGDNPPNCKDRCDVCKDLNSIKKRISEFEVHQTRPNKSTKISPLDGISLSKFDNYDDETSGGGFGPSIEEIRAQDKKEMEDLIQKQFALRRGSDNSSLKKIHKTNIDDAKKAQVYAAESTDVKVKGLTVKVREHCLAQLKEALMDNYKFFHDELSERIEENDIHEIACVMEYGVLCKTKLSNKYKLDLNQLVSSVRKSTASRCIYESFNDFREPSVNDNKDDDNNDDNDDEIIDSHYEGFTNSTELISKSKDTSSTNGNFKCEGFISSSELLLKSKDIPSTNDNNFVSSSELKTKIKDPNTYYEFGGFISSSELISKIKENSKDEESLNIGFRTAKEINKNSIKENSKDEESLNIGFRTAKEINKNSINTDNNKSSSIIENTKIKKPPNEDKKNCDNKGKLKLKNTDLKEKGSMFKYLVKKIDLNDSSRENNKANNTDELINGNKNIDIEKNIDTKKDLIQNKKHENRKRSGDTNNCNDNNKKIKIDTQKNDKILDKNDKGFQVKKISRSSEKTLKFETAAVLKNYLMKFYPSKRIPDKESFTKTCKDMHHKIMEEKIYDEAKMQKWVRQQLREM</sequence>
<feature type="compositionally biased region" description="Basic and acidic residues" evidence="14">
    <location>
        <begin position="774"/>
        <end position="785"/>
    </location>
</feature>
<keyword evidence="18" id="KW-1185">Reference proteome</keyword>